<reference evidence="1 4" key="2">
    <citation type="submission" date="2018-08" db="EMBL/GenBank/DDBJ databases">
        <title>Complete genome of the Arcobacter molluscorum type strain LMG 25693.</title>
        <authorList>
            <person name="Miller W.G."/>
            <person name="Yee E."/>
            <person name="Bono J.L."/>
        </authorList>
    </citation>
    <scope>NUCLEOTIDE SEQUENCE [LARGE SCALE GENOMIC DNA]</scope>
    <source>
        <strain evidence="1 4">CECT 7696</strain>
    </source>
</reference>
<dbReference type="AlphaFoldDB" id="A0A2G1DKQ3"/>
<keyword evidence="3" id="KW-1185">Reference proteome</keyword>
<protein>
    <submittedName>
        <fullName evidence="1">FlaG family protein</fullName>
    </submittedName>
</protein>
<dbReference type="Proteomes" id="UP000262712">
    <property type="component" value="Chromosome"/>
</dbReference>
<dbReference type="Proteomes" id="UP000221222">
    <property type="component" value="Unassembled WGS sequence"/>
</dbReference>
<reference evidence="2 3" key="1">
    <citation type="submission" date="2017-09" db="EMBL/GenBank/DDBJ databases">
        <title>Arcobacter canalis sp. nov., a new species isolated from a water canal contaminated with urban sewage.</title>
        <authorList>
            <person name="Perez-Cataluna A."/>
            <person name="Salas-Masso N."/>
            <person name="Figueras M.J."/>
        </authorList>
    </citation>
    <scope>NUCLEOTIDE SEQUENCE [LARGE SCALE GENOMIC DNA]</scope>
    <source>
        <strain evidence="2 3">F98-3</strain>
    </source>
</reference>
<proteinExistence type="predicted"/>
<evidence type="ECO:0000313" key="3">
    <source>
        <dbReference type="Proteomes" id="UP000221222"/>
    </source>
</evidence>
<dbReference type="KEGG" id="amol:AMOL_1695"/>
<dbReference type="RefSeq" id="WP_099341442.1">
    <property type="nucleotide sequence ID" value="NZ_CP032098.1"/>
</dbReference>
<dbReference type="EMBL" id="NXFY01000002">
    <property type="protein sequence ID" value="PHO19082.1"/>
    <property type="molecule type" value="Genomic_DNA"/>
</dbReference>
<name>A0A2G1DKQ3_9BACT</name>
<dbReference type="EMBL" id="CP032098">
    <property type="protein sequence ID" value="AXX92660.1"/>
    <property type="molecule type" value="Genomic_DNA"/>
</dbReference>
<evidence type="ECO:0000313" key="1">
    <source>
        <dbReference type="EMBL" id="AXX92660.1"/>
    </source>
</evidence>
<organism evidence="2 3">
    <name type="scientific">Malaciobacter molluscorum LMG 25693</name>
    <dbReference type="NCBI Taxonomy" id="870501"/>
    <lineage>
        <taxon>Bacteria</taxon>
        <taxon>Pseudomonadati</taxon>
        <taxon>Campylobacterota</taxon>
        <taxon>Epsilonproteobacteria</taxon>
        <taxon>Campylobacterales</taxon>
        <taxon>Arcobacteraceae</taxon>
        <taxon>Malaciobacter</taxon>
    </lineage>
</organism>
<gene>
    <name evidence="1" type="ORF">AMOL_1695</name>
    <name evidence="2" type="ORF">CPU12_02210</name>
</gene>
<evidence type="ECO:0000313" key="2">
    <source>
        <dbReference type="EMBL" id="PHO19082.1"/>
    </source>
</evidence>
<evidence type="ECO:0000313" key="4">
    <source>
        <dbReference type="Proteomes" id="UP000262712"/>
    </source>
</evidence>
<accession>A0A2G1DKQ3</accession>
<sequence length="119" mass="13585">MEYGVMPKLEAYSSEQIYKAQTVQPSSATSQVIEGKNSKEISKEEFSKISESKEVKTKKEDVDTSNIIEFTLTNLNFGYNSNSRDFYVKAIRGESENQYPTDEMMKLKAFLLKLSQSET</sequence>